<dbReference type="EMBL" id="CP097504">
    <property type="protein sequence ID" value="URD89722.1"/>
    <property type="molecule type" value="Genomic_DNA"/>
</dbReference>
<evidence type="ECO:0000313" key="2">
    <source>
        <dbReference type="Proteomes" id="UP001055439"/>
    </source>
</evidence>
<protein>
    <submittedName>
        <fullName evidence="1">Uncharacterized protein</fullName>
    </submittedName>
</protein>
<organism evidence="1 2">
    <name type="scientific">Musa troglodytarum</name>
    <name type="common">fe'i banana</name>
    <dbReference type="NCBI Taxonomy" id="320322"/>
    <lineage>
        <taxon>Eukaryota</taxon>
        <taxon>Viridiplantae</taxon>
        <taxon>Streptophyta</taxon>
        <taxon>Embryophyta</taxon>
        <taxon>Tracheophyta</taxon>
        <taxon>Spermatophyta</taxon>
        <taxon>Magnoliopsida</taxon>
        <taxon>Liliopsida</taxon>
        <taxon>Zingiberales</taxon>
        <taxon>Musaceae</taxon>
        <taxon>Musa</taxon>
    </lineage>
</organism>
<dbReference type="Proteomes" id="UP001055439">
    <property type="component" value="Chromosome 2"/>
</dbReference>
<sequence length="176" mass="19515">MPKTANINISCGVEEIKPWAFFREEPPHPIDSISLAAFDSSYPSDRSRAAEAYEVVQGDEKYISGSGLKYSYSYTLLTLTNLLAIDAKCFSYSDTARTRAYLLVIGTNYGTMGGSSKLCVELCHRNFRCLHVLNWDLVTAAAVLHDLVLNSSRTRAESLSGTDAEWRSERSVVACR</sequence>
<dbReference type="AlphaFoldDB" id="A0A9E7F6U6"/>
<proteinExistence type="predicted"/>
<keyword evidence="2" id="KW-1185">Reference proteome</keyword>
<gene>
    <name evidence="1" type="ORF">MUK42_28126</name>
</gene>
<evidence type="ECO:0000313" key="1">
    <source>
        <dbReference type="EMBL" id="URD89722.1"/>
    </source>
</evidence>
<name>A0A9E7F6U6_9LILI</name>
<accession>A0A9E7F6U6</accession>
<reference evidence="1" key="1">
    <citation type="submission" date="2022-05" db="EMBL/GenBank/DDBJ databases">
        <title>The Musa troglodytarum L. genome provides insights into the mechanism of non-climacteric behaviour and enrichment of carotenoids.</title>
        <authorList>
            <person name="Wang J."/>
        </authorList>
    </citation>
    <scope>NUCLEOTIDE SEQUENCE</scope>
    <source>
        <tissue evidence="1">Leaf</tissue>
    </source>
</reference>